<accession>A0A0G9K4D9</accession>
<evidence type="ECO:0000256" key="1">
    <source>
        <dbReference type="SAM" id="Phobius"/>
    </source>
</evidence>
<reference evidence="2 3" key="1">
    <citation type="submission" date="2014-01" db="EMBL/GenBank/DDBJ databases">
        <title>Development of a Comparative Genomic Fingerprinting Assay for High Resolution Genotyping of Arcobacter butzleri.</title>
        <authorList>
            <person name="Webb A.L."/>
            <person name="Inglis G.D."/>
            <person name="Kruczkiewicz P."/>
            <person name="Selinger L.B."/>
            <person name="Taboada E.N."/>
        </authorList>
    </citation>
    <scope>NUCLEOTIDE SEQUENCE [LARGE SCALE GENOMIC DNA]</scope>
    <source>
        <strain evidence="2 3">L348</strain>
    </source>
</reference>
<dbReference type="AlphaFoldDB" id="A0A0G9K4D9"/>
<keyword evidence="1" id="KW-0812">Transmembrane</keyword>
<dbReference type="PATRIC" id="fig|1447256.3.peg.757"/>
<dbReference type="Proteomes" id="UP000035514">
    <property type="component" value="Unassembled WGS sequence"/>
</dbReference>
<name>A0A0G9K4D9_9BACT</name>
<proteinExistence type="predicted"/>
<feature type="transmembrane region" description="Helical" evidence="1">
    <location>
        <begin position="5"/>
        <end position="22"/>
    </location>
</feature>
<keyword evidence="1" id="KW-0472">Membrane</keyword>
<dbReference type="RefSeq" id="WP_265597112.1">
    <property type="nucleotide sequence ID" value="NZ_JAIQ01000070.1"/>
</dbReference>
<evidence type="ECO:0000313" key="2">
    <source>
        <dbReference type="EMBL" id="KLE01316.1"/>
    </source>
</evidence>
<keyword evidence="1" id="KW-1133">Transmembrane helix</keyword>
<sequence length="40" mass="4685">MIKNILFFIIPLVIYAILSNFIEDFKNLILISLLITTIIF</sequence>
<dbReference type="EMBL" id="JAIQ01000070">
    <property type="protein sequence ID" value="KLE01316.1"/>
    <property type="molecule type" value="Genomic_DNA"/>
</dbReference>
<protein>
    <submittedName>
        <fullName evidence="2">Uncharacterized protein</fullName>
    </submittedName>
</protein>
<organism evidence="2 3">
    <name type="scientific">Aliarcobacter butzleri L348</name>
    <dbReference type="NCBI Taxonomy" id="1447256"/>
    <lineage>
        <taxon>Bacteria</taxon>
        <taxon>Pseudomonadati</taxon>
        <taxon>Campylobacterota</taxon>
        <taxon>Epsilonproteobacteria</taxon>
        <taxon>Campylobacterales</taxon>
        <taxon>Arcobacteraceae</taxon>
        <taxon>Aliarcobacter</taxon>
    </lineage>
</organism>
<gene>
    <name evidence="2" type="ORF">AA20_03910</name>
</gene>
<comment type="caution">
    <text evidence="2">The sequence shown here is derived from an EMBL/GenBank/DDBJ whole genome shotgun (WGS) entry which is preliminary data.</text>
</comment>
<evidence type="ECO:0000313" key="3">
    <source>
        <dbReference type="Proteomes" id="UP000035514"/>
    </source>
</evidence>